<name>A0A378JYF4_9GAMM</name>
<evidence type="ECO:0000313" key="3">
    <source>
        <dbReference type="EMBL" id="STX62438.1"/>
    </source>
</evidence>
<feature type="region of interest" description="Disordered" evidence="1">
    <location>
        <begin position="85"/>
        <end position="120"/>
    </location>
</feature>
<dbReference type="Proteomes" id="UP000254040">
    <property type="component" value="Unassembled WGS sequence"/>
</dbReference>
<evidence type="ECO:0000313" key="5">
    <source>
        <dbReference type="Proteomes" id="UP000254040"/>
    </source>
</evidence>
<reference evidence="3 5" key="2">
    <citation type="submission" date="2018-06" db="EMBL/GenBank/DDBJ databases">
        <authorList>
            <consortium name="Pathogen Informatics"/>
            <person name="Doyle S."/>
        </authorList>
    </citation>
    <scope>NUCLEOTIDE SEQUENCE [LARGE SCALE GENOMIC DNA]</scope>
    <source>
        <strain evidence="3 5">NCTC12239</strain>
    </source>
</reference>
<evidence type="ECO:0000313" key="4">
    <source>
        <dbReference type="Proteomes" id="UP000054985"/>
    </source>
</evidence>
<sequence length="386" mass="45725">MICPSCGYKRKLDEMAPEWQCPNCQVAYNKVAHDRTLPQPKKRHPNPIIQFFSWFFSKSRLVFIAICRMIFHKYIYLPKQHHKITPKSSETNNHRNIQVKTTEKNSQQRTKFPESHQTLLSEEQQQQINERWELLGGKEALCPSCHIALSKFPIRKTKCKSCSKNIYRGSNPLTNEYILFSDNQEQIYTELLWMSDGTWQNWFDNFDEINIIRNHLSRVYGSTDPNKIPFKDIIWAKIQKNLGFWAQNGQWYSYVRELEAGIRFLNEEHNIKAALPLIYQFIYLAYNVDILSGTDMEQYIDFPKKIGSPQIYLIENFIKELENIDDFDNWYIDFITASGYPKIFGGTAQKALNQYKNEKKEYYEELSKTGHFITLDQKFLNRLKSS</sequence>
<protein>
    <submittedName>
        <fullName evidence="3">Uncharacterized protein</fullName>
    </submittedName>
</protein>
<dbReference type="STRING" id="39962.Lmor_2281"/>
<proteinExistence type="predicted"/>
<keyword evidence="4" id="KW-1185">Reference proteome</keyword>
<dbReference type="EMBL" id="LNYN01000029">
    <property type="protein sequence ID" value="KTD32343.1"/>
    <property type="molecule type" value="Genomic_DNA"/>
</dbReference>
<feature type="compositionally biased region" description="Polar residues" evidence="1">
    <location>
        <begin position="86"/>
        <end position="120"/>
    </location>
</feature>
<evidence type="ECO:0000256" key="1">
    <source>
        <dbReference type="SAM" id="MobiDB-lite"/>
    </source>
</evidence>
<organism evidence="3 5">
    <name type="scientific">Legionella moravica</name>
    <dbReference type="NCBI Taxonomy" id="39962"/>
    <lineage>
        <taxon>Bacteria</taxon>
        <taxon>Pseudomonadati</taxon>
        <taxon>Pseudomonadota</taxon>
        <taxon>Gammaproteobacteria</taxon>
        <taxon>Legionellales</taxon>
        <taxon>Legionellaceae</taxon>
        <taxon>Legionella</taxon>
    </lineage>
</organism>
<dbReference type="Proteomes" id="UP000054985">
    <property type="component" value="Unassembled WGS sequence"/>
</dbReference>
<dbReference type="OrthoDB" id="5637990at2"/>
<evidence type="ECO:0000313" key="2">
    <source>
        <dbReference type="EMBL" id="KTD32343.1"/>
    </source>
</evidence>
<dbReference type="EMBL" id="UGOG01000001">
    <property type="protein sequence ID" value="STX62438.1"/>
    <property type="molecule type" value="Genomic_DNA"/>
</dbReference>
<gene>
    <name evidence="2" type="ORF">Lmor_2281</name>
    <name evidence="3" type="ORF">NCTC12239_01370</name>
</gene>
<reference evidence="2 4" key="1">
    <citation type="submission" date="2015-11" db="EMBL/GenBank/DDBJ databases">
        <title>Genomic analysis of 38 Legionella species identifies large and diverse effector repertoires.</title>
        <authorList>
            <person name="Burstein D."/>
            <person name="Amaro F."/>
            <person name="Zusman T."/>
            <person name="Lifshitz Z."/>
            <person name="Cohen O."/>
            <person name="Gilbert J.A."/>
            <person name="Pupko T."/>
            <person name="Shuman H.A."/>
            <person name="Segal G."/>
        </authorList>
    </citation>
    <scope>NUCLEOTIDE SEQUENCE [LARGE SCALE GENOMIC DNA]</scope>
    <source>
        <strain evidence="2 4">ATCC 43877</strain>
    </source>
</reference>
<dbReference type="RefSeq" id="WP_028383049.1">
    <property type="nucleotide sequence ID" value="NZ_CAAAJG010000003.1"/>
</dbReference>
<accession>A0A378JYF4</accession>
<dbReference type="AlphaFoldDB" id="A0A378JYF4"/>